<evidence type="ECO:0000313" key="3">
    <source>
        <dbReference type="Proteomes" id="UP001283361"/>
    </source>
</evidence>
<proteinExistence type="predicted"/>
<feature type="signal peptide" evidence="1">
    <location>
        <begin position="1"/>
        <end position="28"/>
    </location>
</feature>
<sequence>MASWASRVSLRTRTWCDVFLGWLWRLLAMFVESTFDSEANQRALGTLLKFLVTVTEIEPTMFDNIEQ</sequence>
<dbReference type="EMBL" id="JAWDGP010002657">
    <property type="protein sequence ID" value="KAK3781158.1"/>
    <property type="molecule type" value="Genomic_DNA"/>
</dbReference>
<dbReference type="Proteomes" id="UP001283361">
    <property type="component" value="Unassembled WGS sequence"/>
</dbReference>
<dbReference type="AlphaFoldDB" id="A0AAE1A576"/>
<feature type="chain" id="PRO_5041964785" evidence="1">
    <location>
        <begin position="29"/>
        <end position="67"/>
    </location>
</feature>
<protein>
    <submittedName>
        <fullName evidence="2">Uncharacterized protein</fullName>
    </submittedName>
</protein>
<evidence type="ECO:0000256" key="1">
    <source>
        <dbReference type="SAM" id="SignalP"/>
    </source>
</evidence>
<keyword evidence="3" id="KW-1185">Reference proteome</keyword>
<organism evidence="2 3">
    <name type="scientific">Elysia crispata</name>
    <name type="common">lettuce slug</name>
    <dbReference type="NCBI Taxonomy" id="231223"/>
    <lineage>
        <taxon>Eukaryota</taxon>
        <taxon>Metazoa</taxon>
        <taxon>Spiralia</taxon>
        <taxon>Lophotrochozoa</taxon>
        <taxon>Mollusca</taxon>
        <taxon>Gastropoda</taxon>
        <taxon>Heterobranchia</taxon>
        <taxon>Euthyneura</taxon>
        <taxon>Panpulmonata</taxon>
        <taxon>Sacoglossa</taxon>
        <taxon>Placobranchoidea</taxon>
        <taxon>Plakobranchidae</taxon>
        <taxon>Elysia</taxon>
    </lineage>
</organism>
<evidence type="ECO:0000313" key="2">
    <source>
        <dbReference type="EMBL" id="KAK3781158.1"/>
    </source>
</evidence>
<gene>
    <name evidence="2" type="ORF">RRG08_020099</name>
</gene>
<reference evidence="2" key="1">
    <citation type="journal article" date="2023" name="G3 (Bethesda)">
        <title>A reference genome for the long-term kleptoplast-retaining sea slug Elysia crispata morphotype clarki.</title>
        <authorList>
            <person name="Eastman K.E."/>
            <person name="Pendleton A.L."/>
            <person name="Shaikh M.A."/>
            <person name="Suttiyut T."/>
            <person name="Ogas R."/>
            <person name="Tomko P."/>
            <person name="Gavelis G."/>
            <person name="Widhalm J.R."/>
            <person name="Wisecaver J.H."/>
        </authorList>
    </citation>
    <scope>NUCLEOTIDE SEQUENCE</scope>
    <source>
        <strain evidence="2">ECLA1</strain>
    </source>
</reference>
<name>A0AAE1A576_9GAST</name>
<accession>A0AAE1A576</accession>
<keyword evidence="1" id="KW-0732">Signal</keyword>
<comment type="caution">
    <text evidence="2">The sequence shown here is derived from an EMBL/GenBank/DDBJ whole genome shotgun (WGS) entry which is preliminary data.</text>
</comment>